<evidence type="ECO:0000313" key="7">
    <source>
        <dbReference type="Proteomes" id="UP001597252"/>
    </source>
</evidence>
<dbReference type="Proteomes" id="UP001597252">
    <property type="component" value="Unassembled WGS sequence"/>
</dbReference>
<dbReference type="Pfam" id="PF01380">
    <property type="entry name" value="SIS"/>
    <property type="match status" value="1"/>
</dbReference>
<keyword evidence="7" id="KW-1185">Reference proteome</keyword>
<dbReference type="EMBL" id="JBHTON010000019">
    <property type="protein sequence ID" value="MFD1484955.1"/>
    <property type="molecule type" value="Genomic_DNA"/>
</dbReference>
<keyword evidence="3" id="KW-0804">Transcription</keyword>
<dbReference type="InterPro" id="IPR009057">
    <property type="entry name" value="Homeodomain-like_sf"/>
</dbReference>
<dbReference type="PANTHER" id="PTHR30514">
    <property type="entry name" value="GLUCOKINASE"/>
    <property type="match status" value="1"/>
</dbReference>
<keyword evidence="2" id="KW-0238">DNA-binding</keyword>
<sequence length="278" mass="30193">MHNFALQFKANQQRLSTKERALGQFLLQHQQAASTWSISTLSAKTDISTATISRFAKNLGYPNFQSLRLALAMPQGKHQLFEEIGEHDSLLTMADKVFSANVDALQATASNLTETQLQEAVTLLTTANQVGLYGLGASNLVALDGYHKFLRTPINATYASDFHMQLMAITRLTPADCAIVISHTGTDRDALALAQVAADHHVPLIVISGAAKSPIAKLATVLLVAVAEETQYRVEALHALIAQLSLMDTLFILCAVHLDQGAAAVLEQIRKTIHKTRK</sequence>
<evidence type="ECO:0000256" key="2">
    <source>
        <dbReference type="ARBA" id="ARBA00023125"/>
    </source>
</evidence>
<feature type="domain" description="HTH rpiR-type" evidence="4">
    <location>
        <begin position="2"/>
        <end position="78"/>
    </location>
</feature>
<reference evidence="7" key="1">
    <citation type="journal article" date="2019" name="Int. J. Syst. Evol. Microbiol.">
        <title>The Global Catalogue of Microorganisms (GCM) 10K type strain sequencing project: providing services to taxonomists for standard genome sequencing and annotation.</title>
        <authorList>
            <consortium name="The Broad Institute Genomics Platform"/>
            <consortium name="The Broad Institute Genome Sequencing Center for Infectious Disease"/>
            <person name="Wu L."/>
            <person name="Ma J."/>
        </authorList>
    </citation>
    <scope>NUCLEOTIDE SEQUENCE [LARGE SCALE GENOMIC DNA]</scope>
    <source>
        <strain evidence="7">CCM 8903</strain>
    </source>
</reference>
<evidence type="ECO:0000259" key="5">
    <source>
        <dbReference type="PROSITE" id="PS51464"/>
    </source>
</evidence>
<dbReference type="SUPFAM" id="SSF46689">
    <property type="entry name" value="Homeodomain-like"/>
    <property type="match status" value="1"/>
</dbReference>
<organism evidence="6 7">
    <name type="scientific">Lacticaseibacillus baoqingensis</name>
    <dbReference type="NCBI Taxonomy" id="2486013"/>
    <lineage>
        <taxon>Bacteria</taxon>
        <taxon>Bacillati</taxon>
        <taxon>Bacillota</taxon>
        <taxon>Bacilli</taxon>
        <taxon>Lactobacillales</taxon>
        <taxon>Lactobacillaceae</taxon>
        <taxon>Lacticaseibacillus</taxon>
    </lineage>
</organism>
<comment type="caution">
    <text evidence="6">The sequence shown here is derived from an EMBL/GenBank/DDBJ whole genome shotgun (WGS) entry which is preliminary data.</text>
</comment>
<name>A0ABW4E4X7_9LACO</name>
<feature type="domain" description="SIS" evidence="5">
    <location>
        <begin position="120"/>
        <end position="260"/>
    </location>
</feature>
<protein>
    <submittedName>
        <fullName evidence="6">MurR/RpiR family transcriptional regulator</fullName>
    </submittedName>
</protein>
<evidence type="ECO:0000313" key="6">
    <source>
        <dbReference type="EMBL" id="MFD1484955.1"/>
    </source>
</evidence>
<dbReference type="Pfam" id="PF01418">
    <property type="entry name" value="HTH_6"/>
    <property type="match status" value="1"/>
</dbReference>
<dbReference type="CDD" id="cd05013">
    <property type="entry name" value="SIS_RpiR"/>
    <property type="match status" value="1"/>
</dbReference>
<dbReference type="SUPFAM" id="SSF53697">
    <property type="entry name" value="SIS domain"/>
    <property type="match status" value="1"/>
</dbReference>
<gene>
    <name evidence="6" type="ORF">ACFQ5J_06910</name>
</gene>
<dbReference type="Gene3D" id="3.40.50.10490">
    <property type="entry name" value="Glucose-6-phosphate isomerase like protein, domain 1"/>
    <property type="match status" value="1"/>
</dbReference>
<accession>A0ABW4E4X7</accession>
<dbReference type="RefSeq" id="WP_125748283.1">
    <property type="nucleotide sequence ID" value="NZ_JBHTON010000019.1"/>
</dbReference>
<evidence type="ECO:0000259" key="4">
    <source>
        <dbReference type="PROSITE" id="PS51071"/>
    </source>
</evidence>
<dbReference type="InterPro" id="IPR035472">
    <property type="entry name" value="RpiR-like_SIS"/>
</dbReference>
<dbReference type="InterPro" id="IPR001347">
    <property type="entry name" value="SIS_dom"/>
</dbReference>
<dbReference type="InterPro" id="IPR000281">
    <property type="entry name" value="HTH_RpiR"/>
</dbReference>
<dbReference type="PROSITE" id="PS51071">
    <property type="entry name" value="HTH_RPIR"/>
    <property type="match status" value="1"/>
</dbReference>
<dbReference type="Gene3D" id="1.10.10.10">
    <property type="entry name" value="Winged helix-like DNA-binding domain superfamily/Winged helix DNA-binding domain"/>
    <property type="match status" value="1"/>
</dbReference>
<dbReference type="InterPro" id="IPR046348">
    <property type="entry name" value="SIS_dom_sf"/>
</dbReference>
<evidence type="ECO:0000256" key="1">
    <source>
        <dbReference type="ARBA" id="ARBA00023015"/>
    </source>
</evidence>
<dbReference type="InterPro" id="IPR036388">
    <property type="entry name" value="WH-like_DNA-bd_sf"/>
</dbReference>
<dbReference type="PROSITE" id="PS51464">
    <property type="entry name" value="SIS"/>
    <property type="match status" value="1"/>
</dbReference>
<keyword evidence="1" id="KW-0805">Transcription regulation</keyword>
<dbReference type="InterPro" id="IPR047640">
    <property type="entry name" value="RpiR-like"/>
</dbReference>
<dbReference type="PANTHER" id="PTHR30514:SF1">
    <property type="entry name" value="HTH-TYPE TRANSCRIPTIONAL REGULATOR HEXR-RELATED"/>
    <property type="match status" value="1"/>
</dbReference>
<evidence type="ECO:0000256" key="3">
    <source>
        <dbReference type="ARBA" id="ARBA00023163"/>
    </source>
</evidence>
<proteinExistence type="predicted"/>